<gene>
    <name evidence="1" type="ORF">AULFYP135_00280</name>
</gene>
<sequence length="55" mass="6313">MLWVETDEEYKFAGDMDDGKHMGVLLGEYISILSSMQKLLNTEYEDLQTGLLMPI</sequence>
<accession>A0A6N2R709</accession>
<organism evidence="1">
    <name type="scientific">uncultured Anaerotruncus sp</name>
    <dbReference type="NCBI Taxonomy" id="905011"/>
    <lineage>
        <taxon>Bacteria</taxon>
        <taxon>Bacillati</taxon>
        <taxon>Bacillota</taxon>
        <taxon>Clostridia</taxon>
        <taxon>Eubacteriales</taxon>
        <taxon>Oscillospiraceae</taxon>
        <taxon>Anaerotruncus</taxon>
        <taxon>environmental samples</taxon>
    </lineage>
</organism>
<proteinExistence type="predicted"/>
<dbReference type="EMBL" id="CACRSL010000003">
    <property type="protein sequence ID" value="VYS76863.1"/>
    <property type="molecule type" value="Genomic_DNA"/>
</dbReference>
<dbReference type="AlphaFoldDB" id="A0A6N2R709"/>
<protein>
    <submittedName>
        <fullName evidence="1">Uncharacterized protein</fullName>
    </submittedName>
</protein>
<evidence type="ECO:0000313" key="1">
    <source>
        <dbReference type="EMBL" id="VYS76863.1"/>
    </source>
</evidence>
<reference evidence="1" key="1">
    <citation type="submission" date="2019-11" db="EMBL/GenBank/DDBJ databases">
        <authorList>
            <person name="Feng L."/>
        </authorList>
    </citation>
    <scope>NUCLEOTIDE SEQUENCE</scope>
    <source>
        <strain evidence="1">AundefinedLFYP135</strain>
    </source>
</reference>
<name>A0A6N2R709_9FIRM</name>